<accession>A0ABV9QN39</accession>
<proteinExistence type="predicted"/>
<organism evidence="1 2">
    <name type="scientific">Filifactor villosus</name>
    <dbReference type="NCBI Taxonomy" id="29374"/>
    <lineage>
        <taxon>Bacteria</taxon>
        <taxon>Bacillati</taxon>
        <taxon>Bacillota</taxon>
        <taxon>Clostridia</taxon>
        <taxon>Peptostreptococcales</taxon>
        <taxon>Filifactoraceae</taxon>
        <taxon>Filifactor</taxon>
    </lineage>
</organism>
<dbReference type="Proteomes" id="UP001595916">
    <property type="component" value="Unassembled WGS sequence"/>
</dbReference>
<dbReference type="RefSeq" id="WP_379788327.1">
    <property type="nucleotide sequence ID" value="NZ_JBHSHL010000023.1"/>
</dbReference>
<evidence type="ECO:0000313" key="2">
    <source>
        <dbReference type="Proteomes" id="UP001595916"/>
    </source>
</evidence>
<sequence>MAVKYNDEVLDLALNQCGSSDEDERKKGARVLRRSSCLELGTKNTLTVMRWFISHTDELVQTIRQEDKNDILWEYIYALHSFCNRYIRLAHLVKNTDEIMDSARRVYFEEQIKLLIEEYVRSEDMKVLIATASFLWGYRDRRAWDMFAKVLDKKRDALTLSHIEVAISVLHREVMSGGCVRDLIGEEQEVQLCDRLCFIADRKAKSERRCREMIAMLKEVGSCI</sequence>
<keyword evidence="2" id="KW-1185">Reference proteome</keyword>
<comment type="caution">
    <text evidence="1">The sequence shown here is derived from an EMBL/GenBank/DDBJ whole genome shotgun (WGS) entry which is preliminary data.</text>
</comment>
<evidence type="ECO:0000313" key="1">
    <source>
        <dbReference type="EMBL" id="MFC4804806.1"/>
    </source>
</evidence>
<reference evidence="2" key="1">
    <citation type="journal article" date="2019" name="Int. J. Syst. Evol. Microbiol.">
        <title>The Global Catalogue of Microorganisms (GCM) 10K type strain sequencing project: providing services to taxonomists for standard genome sequencing and annotation.</title>
        <authorList>
            <consortium name="The Broad Institute Genomics Platform"/>
            <consortium name="The Broad Institute Genome Sequencing Center for Infectious Disease"/>
            <person name="Wu L."/>
            <person name="Ma J."/>
        </authorList>
    </citation>
    <scope>NUCLEOTIDE SEQUENCE [LARGE SCALE GENOMIC DNA]</scope>
    <source>
        <strain evidence="2">CCUG 46385</strain>
    </source>
</reference>
<gene>
    <name evidence="1" type="ORF">ACFO4R_06895</name>
</gene>
<name>A0ABV9QN39_9FIRM</name>
<protein>
    <submittedName>
        <fullName evidence="1">Uncharacterized protein</fullName>
    </submittedName>
</protein>
<dbReference type="EMBL" id="JBHSHL010000023">
    <property type="protein sequence ID" value="MFC4804806.1"/>
    <property type="molecule type" value="Genomic_DNA"/>
</dbReference>